<evidence type="ECO:0000313" key="2">
    <source>
        <dbReference type="EMBL" id="EEH57861.1"/>
    </source>
</evidence>
<dbReference type="RefSeq" id="XP_003057910.1">
    <property type="nucleotide sequence ID" value="XM_003057864.1"/>
</dbReference>
<accession>C1MRE0</accession>
<feature type="transmembrane region" description="Helical" evidence="1">
    <location>
        <begin position="12"/>
        <end position="33"/>
    </location>
</feature>
<feature type="transmembrane region" description="Helical" evidence="1">
    <location>
        <begin position="85"/>
        <end position="105"/>
    </location>
</feature>
<feature type="transmembrane region" description="Helical" evidence="1">
    <location>
        <begin position="117"/>
        <end position="137"/>
    </location>
</feature>
<organism evidence="3">
    <name type="scientific">Micromonas pusilla (strain CCMP1545)</name>
    <name type="common">Picoplanktonic green alga</name>
    <dbReference type="NCBI Taxonomy" id="564608"/>
    <lineage>
        <taxon>Eukaryota</taxon>
        <taxon>Viridiplantae</taxon>
        <taxon>Chlorophyta</taxon>
        <taxon>Mamiellophyceae</taxon>
        <taxon>Mamiellales</taxon>
        <taxon>Mamiellaceae</taxon>
        <taxon>Micromonas</taxon>
    </lineage>
</organism>
<dbReference type="OrthoDB" id="10408566at2759"/>
<dbReference type="AlphaFoldDB" id="C1MRE0"/>
<dbReference type="KEGG" id="mpp:MICPUCDRAFT_57621"/>
<dbReference type="Proteomes" id="UP000001876">
    <property type="component" value="Unassembled WGS sequence"/>
</dbReference>
<keyword evidence="1" id="KW-0812">Transmembrane</keyword>
<name>C1MRE0_MICPC</name>
<gene>
    <name evidence="2" type="ORF">MICPUCDRAFT_57621</name>
</gene>
<reference evidence="2 3" key="1">
    <citation type="journal article" date="2009" name="Science">
        <title>Green evolution and dynamic adaptations revealed by genomes of the marine picoeukaryotes Micromonas.</title>
        <authorList>
            <person name="Worden A.Z."/>
            <person name="Lee J.H."/>
            <person name="Mock T."/>
            <person name="Rouze P."/>
            <person name="Simmons M.P."/>
            <person name="Aerts A.L."/>
            <person name="Allen A.E."/>
            <person name="Cuvelier M.L."/>
            <person name="Derelle E."/>
            <person name="Everett M.V."/>
            <person name="Foulon E."/>
            <person name="Grimwood J."/>
            <person name="Gundlach H."/>
            <person name="Henrissat B."/>
            <person name="Napoli C."/>
            <person name="McDonald S.M."/>
            <person name="Parker M.S."/>
            <person name="Rombauts S."/>
            <person name="Salamov A."/>
            <person name="Von Dassow P."/>
            <person name="Badger J.H."/>
            <person name="Coutinho P.M."/>
            <person name="Demir E."/>
            <person name="Dubchak I."/>
            <person name="Gentemann C."/>
            <person name="Eikrem W."/>
            <person name="Gready J.E."/>
            <person name="John U."/>
            <person name="Lanier W."/>
            <person name="Lindquist E.A."/>
            <person name="Lucas S."/>
            <person name="Mayer K.F."/>
            <person name="Moreau H."/>
            <person name="Not F."/>
            <person name="Otillar R."/>
            <person name="Panaud O."/>
            <person name="Pangilinan J."/>
            <person name="Paulsen I."/>
            <person name="Piegu B."/>
            <person name="Poliakov A."/>
            <person name="Robbens S."/>
            <person name="Schmutz J."/>
            <person name="Toulza E."/>
            <person name="Wyss T."/>
            <person name="Zelensky A."/>
            <person name="Zhou K."/>
            <person name="Armbrust E.V."/>
            <person name="Bhattacharya D."/>
            <person name="Goodenough U.W."/>
            <person name="Van de Peer Y."/>
            <person name="Grigoriev I.V."/>
        </authorList>
    </citation>
    <scope>NUCLEOTIDE SEQUENCE [LARGE SCALE GENOMIC DNA]</scope>
    <source>
        <strain evidence="2 3">CCMP1545</strain>
    </source>
</reference>
<sequence length="148" mass="16353">MSSSRISSLCLGLNAGCCFAYAVLFGFMQTKLLTMYGVESDMKSWKKSGAWDVLAQIMRVVGAFEFLMSFLYFHYIGFVDKHKAGLRVGVMQYALLASVSAYRVFFEPKLSATNVRVAMKSLVVQLVFLAVSVVGMIKAPPPPKRKSA</sequence>
<protein>
    <submittedName>
        <fullName evidence="2">Predicted protein</fullName>
    </submittedName>
</protein>
<keyword evidence="1" id="KW-0472">Membrane</keyword>
<dbReference type="EMBL" id="GG663738">
    <property type="protein sequence ID" value="EEH57861.1"/>
    <property type="molecule type" value="Genomic_DNA"/>
</dbReference>
<proteinExistence type="predicted"/>
<feature type="transmembrane region" description="Helical" evidence="1">
    <location>
        <begin position="53"/>
        <end position="73"/>
    </location>
</feature>
<evidence type="ECO:0000256" key="1">
    <source>
        <dbReference type="SAM" id="Phobius"/>
    </source>
</evidence>
<dbReference type="GeneID" id="9683730"/>
<keyword evidence="3" id="KW-1185">Reference proteome</keyword>
<evidence type="ECO:0000313" key="3">
    <source>
        <dbReference type="Proteomes" id="UP000001876"/>
    </source>
</evidence>
<keyword evidence="1" id="KW-1133">Transmembrane helix</keyword>